<dbReference type="InterPro" id="IPR036390">
    <property type="entry name" value="WH_DNA-bd_sf"/>
</dbReference>
<evidence type="ECO:0000259" key="4">
    <source>
        <dbReference type="PROSITE" id="PS51118"/>
    </source>
</evidence>
<comment type="caution">
    <text evidence="5">The sequence shown here is derived from an EMBL/GenBank/DDBJ whole genome shotgun (WGS) entry which is preliminary data.</text>
</comment>
<dbReference type="RefSeq" id="WP_194121039.1">
    <property type="nucleotide sequence ID" value="NZ_JACYGY010000001.1"/>
</dbReference>
<gene>
    <name evidence="5" type="ORF">IEE83_13345</name>
</gene>
<evidence type="ECO:0000313" key="6">
    <source>
        <dbReference type="Proteomes" id="UP000634134"/>
    </source>
</evidence>
<dbReference type="Proteomes" id="UP000634134">
    <property type="component" value="Unassembled WGS sequence"/>
</dbReference>
<proteinExistence type="predicted"/>
<dbReference type="PANTHER" id="PTHR33204">
    <property type="entry name" value="TRANSCRIPTIONAL REGULATOR, MARR FAMILY"/>
    <property type="match status" value="1"/>
</dbReference>
<reference evidence="6" key="1">
    <citation type="submission" date="2023-07" db="EMBL/GenBank/DDBJ databases">
        <title>Dyadobacter sp. nov 'subterranea' isolated from contaminted grondwater.</title>
        <authorList>
            <person name="Szabo I."/>
            <person name="Al-Omari J."/>
            <person name="Szerdahelyi S.G."/>
            <person name="Rado J."/>
        </authorList>
    </citation>
    <scope>NUCLEOTIDE SEQUENCE [LARGE SCALE GENOMIC DNA]</scope>
    <source>
        <strain evidence="6">UP-52</strain>
    </source>
</reference>
<dbReference type="InterPro" id="IPR036388">
    <property type="entry name" value="WH-like_DNA-bd_sf"/>
</dbReference>
<accession>A0ABR9WBK5</accession>
<organism evidence="5 6">
    <name type="scientific">Dyadobacter subterraneus</name>
    <dbReference type="NCBI Taxonomy" id="2773304"/>
    <lineage>
        <taxon>Bacteria</taxon>
        <taxon>Pseudomonadati</taxon>
        <taxon>Bacteroidota</taxon>
        <taxon>Cytophagia</taxon>
        <taxon>Cytophagales</taxon>
        <taxon>Spirosomataceae</taxon>
        <taxon>Dyadobacter</taxon>
    </lineage>
</organism>
<sequence>MYQKKIPVSLDCGLHLFMEVVNGKWKANLIWSIYSGIKRPGELQRKLPNASRRVLDTQLKQLIDHGILYKITFDELPFKVEYELTVLGKSLIPAIMYVAQWGEDHRAELENLIKT</sequence>
<evidence type="ECO:0000313" key="5">
    <source>
        <dbReference type="EMBL" id="MBE9462866.1"/>
    </source>
</evidence>
<dbReference type="Pfam" id="PF01638">
    <property type="entry name" value="HxlR"/>
    <property type="match status" value="1"/>
</dbReference>
<dbReference type="EMBL" id="JACYGY010000001">
    <property type="protein sequence ID" value="MBE9462866.1"/>
    <property type="molecule type" value="Genomic_DNA"/>
</dbReference>
<keyword evidence="2" id="KW-0238">DNA-binding</keyword>
<dbReference type="PANTHER" id="PTHR33204:SF29">
    <property type="entry name" value="TRANSCRIPTIONAL REGULATOR"/>
    <property type="match status" value="1"/>
</dbReference>
<evidence type="ECO:0000256" key="3">
    <source>
        <dbReference type="ARBA" id="ARBA00023163"/>
    </source>
</evidence>
<keyword evidence="1" id="KW-0805">Transcription regulation</keyword>
<dbReference type="PROSITE" id="PS51118">
    <property type="entry name" value="HTH_HXLR"/>
    <property type="match status" value="1"/>
</dbReference>
<protein>
    <submittedName>
        <fullName evidence="5">Helix-turn-helix transcriptional regulator</fullName>
    </submittedName>
</protein>
<evidence type="ECO:0000256" key="2">
    <source>
        <dbReference type="ARBA" id="ARBA00023125"/>
    </source>
</evidence>
<name>A0ABR9WBK5_9BACT</name>
<keyword evidence="6" id="KW-1185">Reference proteome</keyword>
<feature type="domain" description="HTH hxlR-type" evidence="4">
    <location>
        <begin position="12"/>
        <end position="110"/>
    </location>
</feature>
<evidence type="ECO:0000256" key="1">
    <source>
        <dbReference type="ARBA" id="ARBA00023015"/>
    </source>
</evidence>
<keyword evidence="3" id="KW-0804">Transcription</keyword>
<dbReference type="Gene3D" id="1.10.10.10">
    <property type="entry name" value="Winged helix-like DNA-binding domain superfamily/Winged helix DNA-binding domain"/>
    <property type="match status" value="1"/>
</dbReference>
<dbReference type="SUPFAM" id="SSF46785">
    <property type="entry name" value="Winged helix' DNA-binding domain"/>
    <property type="match status" value="1"/>
</dbReference>
<dbReference type="InterPro" id="IPR002577">
    <property type="entry name" value="HTH_HxlR"/>
</dbReference>